<evidence type="ECO:0000256" key="1">
    <source>
        <dbReference type="SAM" id="SignalP"/>
    </source>
</evidence>
<name>A0AAE0GDU9_9CHLO</name>
<organism evidence="2 3">
    <name type="scientific">Cymbomonas tetramitiformis</name>
    <dbReference type="NCBI Taxonomy" id="36881"/>
    <lineage>
        <taxon>Eukaryota</taxon>
        <taxon>Viridiplantae</taxon>
        <taxon>Chlorophyta</taxon>
        <taxon>Pyramimonadophyceae</taxon>
        <taxon>Pyramimonadales</taxon>
        <taxon>Pyramimonadaceae</taxon>
        <taxon>Cymbomonas</taxon>
    </lineage>
</organism>
<keyword evidence="1" id="KW-0732">Signal</keyword>
<sequence length="511" mass="57854">MKYALFAICLRLVQACNNCGQGADGNPHHWDRQRRCDHTDYHPKCQVCEGVGGIPTGDENDEITLTSCTPVANASQIDPASLIKPVWASEWTVLNYHEVLIGKKNDPFCFQTFPGNDSAGKLCYRYEYGVQTYDFRHARALREDLVVPTVLGTLQTELLHHGQYMWVVNHFPWYELGIHQCICVQVSGGSYGHQNTSKKAIYPVQKNWTDQMFYIGREKLGVEYIDKVELLDHWAFGPHHVWSRPANGTIVRMWQPFNGLQVFVEPSGTNPGTVDPQKFADIPPSYCKKGGSPFRINCNDTGYYVAPKKDVSSTCSKDANCEATPADFKRARTRKPRDEYRASSFVNMSMTLNKWLTSGSAPVKECSEFDFEELHGLEAALYLLRDSQLDEVYQKVTDNRRAFNSTLADFQKTWTELQALTVGHKNQTQLVGVIRDSLCHEVVMWYVHHLAEDAKQLLGQSGVQIPLLPYQSHREGTGTCKGPVGSKTHEQICQKHEETVTCMSCHSDVYR</sequence>
<dbReference type="Proteomes" id="UP001190700">
    <property type="component" value="Unassembled WGS sequence"/>
</dbReference>
<reference evidence="2 3" key="1">
    <citation type="journal article" date="2015" name="Genome Biol. Evol.">
        <title>Comparative Genomics of a Bacterivorous Green Alga Reveals Evolutionary Causalities and Consequences of Phago-Mixotrophic Mode of Nutrition.</title>
        <authorList>
            <person name="Burns J.A."/>
            <person name="Paasch A."/>
            <person name="Narechania A."/>
            <person name="Kim E."/>
        </authorList>
    </citation>
    <scope>NUCLEOTIDE SEQUENCE [LARGE SCALE GENOMIC DNA]</scope>
    <source>
        <strain evidence="2 3">PLY_AMNH</strain>
    </source>
</reference>
<evidence type="ECO:0000313" key="3">
    <source>
        <dbReference type="Proteomes" id="UP001190700"/>
    </source>
</evidence>
<feature type="signal peptide" evidence="1">
    <location>
        <begin position="1"/>
        <end position="15"/>
    </location>
</feature>
<dbReference type="EMBL" id="LGRX02006617">
    <property type="protein sequence ID" value="KAK3276309.1"/>
    <property type="molecule type" value="Genomic_DNA"/>
</dbReference>
<accession>A0AAE0GDU9</accession>
<comment type="caution">
    <text evidence="2">The sequence shown here is derived from an EMBL/GenBank/DDBJ whole genome shotgun (WGS) entry which is preliminary data.</text>
</comment>
<feature type="chain" id="PRO_5042103483" evidence="1">
    <location>
        <begin position="16"/>
        <end position="511"/>
    </location>
</feature>
<dbReference type="AlphaFoldDB" id="A0AAE0GDU9"/>
<proteinExistence type="predicted"/>
<evidence type="ECO:0000313" key="2">
    <source>
        <dbReference type="EMBL" id="KAK3276309.1"/>
    </source>
</evidence>
<keyword evidence="3" id="KW-1185">Reference proteome</keyword>
<protein>
    <submittedName>
        <fullName evidence="2">Uncharacterized protein</fullName>
    </submittedName>
</protein>
<gene>
    <name evidence="2" type="ORF">CYMTET_15608</name>
</gene>